<dbReference type="InterPro" id="IPR014748">
    <property type="entry name" value="Enoyl-CoA_hydra_C"/>
</dbReference>
<comment type="caution">
    <text evidence="5">The sequence shown here is derived from an EMBL/GenBank/DDBJ whole genome shotgun (WGS) entry which is preliminary data.</text>
</comment>
<dbReference type="AlphaFoldDB" id="A0A3L8NWD8"/>
<proteinExistence type="inferred from homology"/>
<dbReference type="PROSITE" id="PS00166">
    <property type="entry name" value="ENOYL_COA_HYDRATASE"/>
    <property type="match status" value="1"/>
</dbReference>
<dbReference type="InterPro" id="IPR001753">
    <property type="entry name" value="Enoyl-CoA_hydra/iso"/>
</dbReference>
<dbReference type="RefSeq" id="WP_121806968.1">
    <property type="nucleotide sequence ID" value="NZ_RDBE01000010.1"/>
</dbReference>
<accession>A0A3L8NWD8</accession>
<evidence type="ECO:0000313" key="5">
    <source>
        <dbReference type="EMBL" id="RLV47465.1"/>
    </source>
</evidence>
<dbReference type="PANTHER" id="PTHR11941">
    <property type="entry name" value="ENOYL-COA HYDRATASE-RELATED"/>
    <property type="match status" value="1"/>
</dbReference>
<sequence length="248" mass="25917">MSVRQEQLDRVLVVTIEREAKRNAIDQEVADGIDAAMNRLEDDPGLWVGVLTGGPRMFSAGTDLAAGMSPRTERGGEYGVVRRRRAKPLIACVEGLALGGGFELVLACDLVVASTTASFGLPETRRGVVASSGGLFRAPQALPRQVAAELMLAGARLDASRAHALGLVSRLVEPGRALGAALALAAEICLASPYAVGLTLGALAEVGLDEDTGWATTAAAVAAVKESEDMREGVNAFLEKRAPRWTGR</sequence>
<dbReference type="GO" id="GO:0006635">
    <property type="term" value="P:fatty acid beta-oxidation"/>
    <property type="evidence" value="ECO:0007669"/>
    <property type="project" value="TreeGrafter"/>
</dbReference>
<evidence type="ECO:0000256" key="1">
    <source>
        <dbReference type="ARBA" id="ARBA00005254"/>
    </source>
</evidence>
<dbReference type="Gene3D" id="3.90.226.10">
    <property type="entry name" value="2-enoyl-CoA Hydratase, Chain A, domain 1"/>
    <property type="match status" value="1"/>
</dbReference>
<organism evidence="5 6">
    <name type="scientific">Nocardioides mangrovicus</name>
    <dbReference type="NCBI Taxonomy" id="2478913"/>
    <lineage>
        <taxon>Bacteria</taxon>
        <taxon>Bacillati</taxon>
        <taxon>Actinomycetota</taxon>
        <taxon>Actinomycetes</taxon>
        <taxon>Propionibacteriales</taxon>
        <taxon>Nocardioidaceae</taxon>
        <taxon>Nocardioides</taxon>
    </lineage>
</organism>
<dbReference type="PANTHER" id="PTHR11941:SF169">
    <property type="entry name" value="(7AS)-7A-METHYL-1,5-DIOXO-2,3,5,6,7,7A-HEXAHYDRO-1H-INDENE-CARBOXYL-COA HYDROLASE"/>
    <property type="match status" value="1"/>
</dbReference>
<evidence type="ECO:0000313" key="6">
    <source>
        <dbReference type="Proteomes" id="UP000281708"/>
    </source>
</evidence>
<dbReference type="EMBL" id="RDBE01000010">
    <property type="protein sequence ID" value="RLV47465.1"/>
    <property type="molecule type" value="Genomic_DNA"/>
</dbReference>
<comment type="similarity">
    <text evidence="1 4">Belongs to the enoyl-CoA hydratase/isomerase family.</text>
</comment>
<dbReference type="GO" id="GO:0016829">
    <property type="term" value="F:lyase activity"/>
    <property type="evidence" value="ECO:0007669"/>
    <property type="project" value="UniProtKB-KW"/>
</dbReference>
<gene>
    <name evidence="5" type="ORF">D9V37_14800</name>
</gene>
<keyword evidence="3" id="KW-0456">Lyase</keyword>
<keyword evidence="2" id="KW-0443">Lipid metabolism</keyword>
<evidence type="ECO:0000256" key="2">
    <source>
        <dbReference type="ARBA" id="ARBA00023098"/>
    </source>
</evidence>
<dbReference type="SUPFAM" id="SSF52096">
    <property type="entry name" value="ClpP/crotonase"/>
    <property type="match status" value="1"/>
</dbReference>
<reference evidence="5 6" key="1">
    <citation type="submission" date="2018-10" db="EMBL/GenBank/DDBJ databases">
        <title>Marmoricola sp. 4Q3S-7 whole genome shotgun sequence.</title>
        <authorList>
            <person name="Li F."/>
        </authorList>
    </citation>
    <scope>NUCLEOTIDE SEQUENCE [LARGE SCALE GENOMIC DNA]</scope>
    <source>
        <strain evidence="5 6">4Q3S-7</strain>
    </source>
</reference>
<dbReference type="OrthoDB" id="4308938at2"/>
<dbReference type="Pfam" id="PF00378">
    <property type="entry name" value="ECH_1"/>
    <property type="match status" value="1"/>
</dbReference>
<dbReference type="Proteomes" id="UP000281708">
    <property type="component" value="Unassembled WGS sequence"/>
</dbReference>
<dbReference type="CDD" id="cd06558">
    <property type="entry name" value="crotonase-like"/>
    <property type="match status" value="1"/>
</dbReference>
<protein>
    <submittedName>
        <fullName evidence="5">Enoyl-CoA hydratase</fullName>
    </submittedName>
</protein>
<evidence type="ECO:0000256" key="4">
    <source>
        <dbReference type="RuleBase" id="RU003707"/>
    </source>
</evidence>
<evidence type="ECO:0000256" key="3">
    <source>
        <dbReference type="ARBA" id="ARBA00023239"/>
    </source>
</evidence>
<dbReference type="InterPro" id="IPR029045">
    <property type="entry name" value="ClpP/crotonase-like_dom_sf"/>
</dbReference>
<dbReference type="Gene3D" id="1.10.12.10">
    <property type="entry name" value="Lyase 2-enoyl-coa Hydratase, Chain A, domain 2"/>
    <property type="match status" value="1"/>
</dbReference>
<name>A0A3L8NWD8_9ACTN</name>
<dbReference type="InterPro" id="IPR018376">
    <property type="entry name" value="Enoyl-CoA_hyd/isom_CS"/>
</dbReference>
<keyword evidence="6" id="KW-1185">Reference proteome</keyword>